<sequence length="109" mass="11679">MLKVVASILLAETAPNLAARTCFGLLFEPNAKLACGLELLQALHCRGVLSSSLTAELSALTLGLSCGSPTTPGWCLVSREERALPRPTAGRMERNRQWDDNEAGLVKQT</sequence>
<accession>A0A9P4PMD5</accession>
<evidence type="ECO:0000313" key="3">
    <source>
        <dbReference type="Proteomes" id="UP000799764"/>
    </source>
</evidence>
<reference evidence="2" key="1">
    <citation type="journal article" date="2020" name="Stud. Mycol.">
        <title>101 Dothideomycetes genomes: a test case for predicting lifestyles and emergence of pathogens.</title>
        <authorList>
            <person name="Haridas S."/>
            <person name="Albert R."/>
            <person name="Binder M."/>
            <person name="Bloem J."/>
            <person name="Labutti K."/>
            <person name="Salamov A."/>
            <person name="Andreopoulos B."/>
            <person name="Baker S."/>
            <person name="Barry K."/>
            <person name="Bills G."/>
            <person name="Bluhm B."/>
            <person name="Cannon C."/>
            <person name="Castanera R."/>
            <person name="Culley D."/>
            <person name="Daum C."/>
            <person name="Ezra D."/>
            <person name="Gonzalez J."/>
            <person name="Henrissat B."/>
            <person name="Kuo A."/>
            <person name="Liang C."/>
            <person name="Lipzen A."/>
            <person name="Lutzoni F."/>
            <person name="Magnuson J."/>
            <person name="Mondo S."/>
            <person name="Nolan M."/>
            <person name="Ohm R."/>
            <person name="Pangilinan J."/>
            <person name="Park H.-J."/>
            <person name="Ramirez L."/>
            <person name="Alfaro M."/>
            <person name="Sun H."/>
            <person name="Tritt A."/>
            <person name="Yoshinaga Y."/>
            <person name="Zwiers L.-H."/>
            <person name="Turgeon B."/>
            <person name="Goodwin S."/>
            <person name="Spatafora J."/>
            <person name="Crous P."/>
            <person name="Grigoriev I."/>
        </authorList>
    </citation>
    <scope>NUCLEOTIDE SEQUENCE</scope>
    <source>
        <strain evidence="2">CBS 690.94</strain>
    </source>
</reference>
<keyword evidence="3" id="KW-1185">Reference proteome</keyword>
<protein>
    <submittedName>
        <fullName evidence="2">Uncharacterized protein</fullName>
    </submittedName>
</protein>
<evidence type="ECO:0000256" key="1">
    <source>
        <dbReference type="SAM" id="MobiDB-lite"/>
    </source>
</evidence>
<evidence type="ECO:0000313" key="2">
    <source>
        <dbReference type="EMBL" id="KAF2445803.1"/>
    </source>
</evidence>
<dbReference type="AlphaFoldDB" id="A0A9P4PMD5"/>
<dbReference type="EMBL" id="MU001499">
    <property type="protein sequence ID" value="KAF2445803.1"/>
    <property type="molecule type" value="Genomic_DNA"/>
</dbReference>
<proteinExistence type="predicted"/>
<name>A0A9P4PMD5_9PLEO</name>
<feature type="region of interest" description="Disordered" evidence="1">
    <location>
        <begin position="86"/>
        <end position="109"/>
    </location>
</feature>
<gene>
    <name evidence="2" type="ORF">P171DRAFT_431188</name>
</gene>
<dbReference type="Proteomes" id="UP000799764">
    <property type="component" value="Unassembled WGS sequence"/>
</dbReference>
<organism evidence="2 3">
    <name type="scientific">Karstenula rhodostoma CBS 690.94</name>
    <dbReference type="NCBI Taxonomy" id="1392251"/>
    <lineage>
        <taxon>Eukaryota</taxon>
        <taxon>Fungi</taxon>
        <taxon>Dikarya</taxon>
        <taxon>Ascomycota</taxon>
        <taxon>Pezizomycotina</taxon>
        <taxon>Dothideomycetes</taxon>
        <taxon>Pleosporomycetidae</taxon>
        <taxon>Pleosporales</taxon>
        <taxon>Massarineae</taxon>
        <taxon>Didymosphaeriaceae</taxon>
        <taxon>Karstenula</taxon>
    </lineage>
</organism>
<comment type="caution">
    <text evidence="2">The sequence shown here is derived from an EMBL/GenBank/DDBJ whole genome shotgun (WGS) entry which is preliminary data.</text>
</comment>